<sequence length="139" mass="15299">MHVIQSAISLALFYLSLHDEPVCNRSEQEAVPLNTGCVLLKEVSLHQCLLEFIYHLSIYAMNTLNRTIVLNALIKHETLTMNDFAKESNLGASPGGKHLQLLVDEQVQSGHIQILNGVSPCTYSITDEGIKEGARLAKA</sequence>
<dbReference type="EMBL" id="CP009621">
    <property type="protein sequence ID" value="AKD04245.1"/>
    <property type="molecule type" value="Genomic_DNA"/>
</dbReference>
<evidence type="ECO:0000313" key="2">
    <source>
        <dbReference type="Proteomes" id="UP000033109"/>
    </source>
</evidence>
<evidence type="ECO:0000313" key="1">
    <source>
        <dbReference type="EMBL" id="AKD04245.1"/>
    </source>
</evidence>
<dbReference type="PATRIC" id="fig|400092.3.peg.3397"/>
<protein>
    <submittedName>
        <fullName evidence="1">Uncharacterized protein</fullName>
    </submittedName>
</protein>
<keyword evidence="2" id="KW-1185">Reference proteome</keyword>
<dbReference type="STRING" id="400092.PKOR_15560"/>
<dbReference type="AlphaFoldDB" id="A0A0E3ZFF4"/>
<dbReference type="Proteomes" id="UP000033109">
    <property type="component" value="Chromosome"/>
</dbReference>
<organism evidence="1 2">
    <name type="scientific">Pontibacter korlensis</name>
    <dbReference type="NCBI Taxonomy" id="400092"/>
    <lineage>
        <taxon>Bacteria</taxon>
        <taxon>Pseudomonadati</taxon>
        <taxon>Bacteroidota</taxon>
        <taxon>Cytophagia</taxon>
        <taxon>Cytophagales</taxon>
        <taxon>Hymenobacteraceae</taxon>
        <taxon>Pontibacter</taxon>
    </lineage>
</organism>
<proteinExistence type="predicted"/>
<dbReference type="HOGENOM" id="CLU_1843305_0_0_10"/>
<gene>
    <name evidence="1" type="ORF">PKOR_15560</name>
</gene>
<name>A0A0E3ZFF4_9BACT</name>
<reference evidence="1 2" key="1">
    <citation type="journal article" date="2015" name="Sci. Rep.">
        <title>Unraveling adaptation of Pontibacter korlensis to radiation and infertility in desert through complete genome and comparative transcriptomic analysis.</title>
        <authorList>
            <person name="Dai J."/>
            <person name="Dai W."/>
            <person name="Qiu C."/>
            <person name="Yang Z."/>
            <person name="Zhang Y."/>
            <person name="Zhou M."/>
            <person name="Zhang L."/>
            <person name="Fang C."/>
            <person name="Gao Q."/>
            <person name="Yang Q."/>
            <person name="Li X."/>
            <person name="Wang Z."/>
            <person name="Wang Z."/>
            <person name="Jia Z."/>
            <person name="Chen X."/>
        </authorList>
    </citation>
    <scope>NUCLEOTIDE SEQUENCE [LARGE SCALE GENOMIC DNA]</scope>
    <source>
        <strain evidence="1 2">X14-1T</strain>
    </source>
</reference>
<dbReference type="KEGG" id="pko:PKOR_15560"/>
<accession>A0A0E3ZFF4</accession>